<comment type="caution">
    <text evidence="3">The sequence shown here is derived from an EMBL/GenBank/DDBJ whole genome shotgun (WGS) entry which is preliminary data.</text>
</comment>
<evidence type="ECO:0000256" key="1">
    <source>
        <dbReference type="SAM" id="MobiDB-lite"/>
    </source>
</evidence>
<feature type="domain" description="F-box" evidence="2">
    <location>
        <begin position="27"/>
        <end position="78"/>
    </location>
</feature>
<gene>
    <name evidence="3" type="ORF">AAF712_009205</name>
</gene>
<dbReference type="Gene3D" id="1.20.1280.50">
    <property type="match status" value="1"/>
</dbReference>
<dbReference type="EMBL" id="JBBXMP010000072">
    <property type="protein sequence ID" value="KAL0063854.1"/>
    <property type="molecule type" value="Genomic_DNA"/>
</dbReference>
<evidence type="ECO:0000313" key="4">
    <source>
        <dbReference type="Proteomes" id="UP001437256"/>
    </source>
</evidence>
<dbReference type="Proteomes" id="UP001437256">
    <property type="component" value="Unassembled WGS sequence"/>
</dbReference>
<protein>
    <recommendedName>
        <fullName evidence="2">F-box domain-containing protein</fullName>
    </recommendedName>
</protein>
<dbReference type="Pfam" id="PF12937">
    <property type="entry name" value="F-box-like"/>
    <property type="match status" value="1"/>
</dbReference>
<dbReference type="InterPro" id="IPR001810">
    <property type="entry name" value="F-box_dom"/>
</dbReference>
<evidence type="ECO:0000313" key="3">
    <source>
        <dbReference type="EMBL" id="KAL0063854.1"/>
    </source>
</evidence>
<feature type="region of interest" description="Disordered" evidence="1">
    <location>
        <begin position="190"/>
        <end position="227"/>
    </location>
</feature>
<accession>A0ABR2ZS57</accession>
<organism evidence="3 4">
    <name type="scientific">Marasmius tenuissimus</name>
    <dbReference type="NCBI Taxonomy" id="585030"/>
    <lineage>
        <taxon>Eukaryota</taxon>
        <taxon>Fungi</taxon>
        <taxon>Dikarya</taxon>
        <taxon>Basidiomycota</taxon>
        <taxon>Agaricomycotina</taxon>
        <taxon>Agaricomycetes</taxon>
        <taxon>Agaricomycetidae</taxon>
        <taxon>Agaricales</taxon>
        <taxon>Marasmiineae</taxon>
        <taxon>Marasmiaceae</taxon>
        <taxon>Marasmius</taxon>
    </lineage>
</organism>
<keyword evidence="4" id="KW-1185">Reference proteome</keyword>
<reference evidence="3 4" key="1">
    <citation type="submission" date="2024-05" db="EMBL/GenBank/DDBJ databases">
        <title>A draft genome resource for the thread blight pathogen Marasmius tenuissimus strain MS-2.</title>
        <authorList>
            <person name="Yulfo-Soto G.E."/>
            <person name="Baruah I.K."/>
            <person name="Amoako-Attah I."/>
            <person name="Bukari Y."/>
            <person name="Meinhardt L.W."/>
            <person name="Bailey B.A."/>
            <person name="Cohen S.P."/>
        </authorList>
    </citation>
    <scope>NUCLEOTIDE SEQUENCE [LARGE SCALE GENOMIC DNA]</scope>
    <source>
        <strain evidence="3 4">MS-2</strain>
    </source>
</reference>
<sequence>MAFSDSVSLSPASALWNGSPIHNRRPHIPNEILIQVFEDLVETDSSPKMFTPALTLEHVCSTWRAVVSSSPSLWYKITVPRYLDTDTDTDTRIQNVLEKTLARSVDRSLVIIFDTTIPTWCLGTLLQHSDRWKNATLALNSSSKMAACLLDLACFPRLEILDISVEVTVDEEFEDESDWSGDYSEEEIEFSDLDSSSDAGTQDSGIDPPSDTSSDTDSNSSWESEDSSEYEPLEIFINSAPTLRQVLIRTKLISEYPDTTPLYLEDHQIPLVSLPWAQLTHMKLDAAHIELIRSCPPYTGGNGPLEFPNLVFLHAVDSPSALEVIYAPNLEHLVLESGVSAYREPESYEMGYFSAHDLAFSSDCKIKLLELRCFDMDGDGRPASDSRPRLSHASMSYLLEEMQEVEELRISVGCIGNLGEFTKDWVKREGFVRSLKIFIGVGEDGRPCGSTSGDTHQESLRCAESLIRVLDGGFQGLREVEINGADSTFVACIQKWEVANRLPALKFRIGE</sequence>
<proteinExistence type="predicted"/>
<evidence type="ECO:0000259" key="2">
    <source>
        <dbReference type="Pfam" id="PF12937"/>
    </source>
</evidence>
<feature type="compositionally biased region" description="Low complexity" evidence="1">
    <location>
        <begin position="203"/>
        <end position="222"/>
    </location>
</feature>
<name>A0ABR2ZS57_9AGAR</name>
<feature type="compositionally biased region" description="Polar residues" evidence="1">
    <location>
        <begin position="193"/>
        <end position="202"/>
    </location>
</feature>